<sequence>MANTTELHGNVGWVSGPRTCGTAGLLFGCLSTIILCTWSAVHLRVPKGQHLEVRDFIRKLRWVGIAIIAPECIPYLAISEWNMARSVDRSVSSYKVIHRVYSGQPLSLAR</sequence>
<protein>
    <submittedName>
        <fullName evidence="2">Uncharacterized protein</fullName>
    </submittedName>
</protein>
<keyword evidence="1" id="KW-0812">Transmembrane</keyword>
<proteinExistence type="predicted"/>
<organism evidence="2 3">
    <name type="scientific">Zopfia rhizophila CBS 207.26</name>
    <dbReference type="NCBI Taxonomy" id="1314779"/>
    <lineage>
        <taxon>Eukaryota</taxon>
        <taxon>Fungi</taxon>
        <taxon>Dikarya</taxon>
        <taxon>Ascomycota</taxon>
        <taxon>Pezizomycotina</taxon>
        <taxon>Dothideomycetes</taxon>
        <taxon>Dothideomycetes incertae sedis</taxon>
        <taxon>Zopfiaceae</taxon>
        <taxon>Zopfia</taxon>
    </lineage>
</organism>
<keyword evidence="3" id="KW-1185">Reference proteome</keyword>
<dbReference type="PANTHER" id="PTHR35043">
    <property type="entry name" value="TRANSCRIPTION FACTOR DOMAIN-CONTAINING PROTEIN"/>
    <property type="match status" value="1"/>
</dbReference>
<dbReference type="Proteomes" id="UP000800200">
    <property type="component" value="Unassembled WGS sequence"/>
</dbReference>
<dbReference type="PANTHER" id="PTHR35043:SF7">
    <property type="entry name" value="TRANSCRIPTION FACTOR DOMAIN-CONTAINING PROTEIN"/>
    <property type="match status" value="1"/>
</dbReference>
<accession>A0A6A6EJ66</accession>
<name>A0A6A6EJ66_9PEZI</name>
<reference evidence="2" key="1">
    <citation type="journal article" date="2020" name="Stud. Mycol.">
        <title>101 Dothideomycetes genomes: a test case for predicting lifestyles and emergence of pathogens.</title>
        <authorList>
            <person name="Haridas S."/>
            <person name="Albert R."/>
            <person name="Binder M."/>
            <person name="Bloem J."/>
            <person name="Labutti K."/>
            <person name="Salamov A."/>
            <person name="Andreopoulos B."/>
            <person name="Baker S."/>
            <person name="Barry K."/>
            <person name="Bills G."/>
            <person name="Bluhm B."/>
            <person name="Cannon C."/>
            <person name="Castanera R."/>
            <person name="Culley D."/>
            <person name="Daum C."/>
            <person name="Ezra D."/>
            <person name="Gonzalez J."/>
            <person name="Henrissat B."/>
            <person name="Kuo A."/>
            <person name="Liang C."/>
            <person name="Lipzen A."/>
            <person name="Lutzoni F."/>
            <person name="Magnuson J."/>
            <person name="Mondo S."/>
            <person name="Nolan M."/>
            <person name="Ohm R."/>
            <person name="Pangilinan J."/>
            <person name="Park H.-J."/>
            <person name="Ramirez L."/>
            <person name="Alfaro M."/>
            <person name="Sun H."/>
            <person name="Tritt A."/>
            <person name="Yoshinaga Y."/>
            <person name="Zwiers L.-H."/>
            <person name="Turgeon B."/>
            <person name="Goodwin S."/>
            <person name="Spatafora J."/>
            <person name="Crous P."/>
            <person name="Grigoriev I."/>
        </authorList>
    </citation>
    <scope>NUCLEOTIDE SEQUENCE</scope>
    <source>
        <strain evidence="2">CBS 207.26</strain>
    </source>
</reference>
<dbReference type="OrthoDB" id="9451547at2759"/>
<dbReference type="AlphaFoldDB" id="A0A6A6EJ66"/>
<keyword evidence="1" id="KW-1133">Transmembrane helix</keyword>
<evidence type="ECO:0000256" key="1">
    <source>
        <dbReference type="SAM" id="Phobius"/>
    </source>
</evidence>
<dbReference type="EMBL" id="ML994617">
    <property type="protein sequence ID" value="KAF2191421.1"/>
    <property type="molecule type" value="Genomic_DNA"/>
</dbReference>
<keyword evidence="1" id="KW-0472">Membrane</keyword>
<feature type="transmembrane region" description="Helical" evidence="1">
    <location>
        <begin position="62"/>
        <end position="78"/>
    </location>
</feature>
<evidence type="ECO:0000313" key="3">
    <source>
        <dbReference type="Proteomes" id="UP000800200"/>
    </source>
</evidence>
<evidence type="ECO:0000313" key="2">
    <source>
        <dbReference type="EMBL" id="KAF2191421.1"/>
    </source>
</evidence>
<gene>
    <name evidence="2" type="ORF">K469DRAFT_656304</name>
</gene>
<feature type="transmembrane region" description="Helical" evidence="1">
    <location>
        <begin position="23"/>
        <end position="41"/>
    </location>
</feature>